<keyword evidence="2" id="KW-0547">Nucleotide-binding</keyword>
<dbReference type="InterPro" id="IPR050611">
    <property type="entry name" value="ABCF"/>
</dbReference>
<feature type="domain" description="ABC transporter" evidence="5">
    <location>
        <begin position="2"/>
        <end position="236"/>
    </location>
</feature>
<evidence type="ECO:0000256" key="3">
    <source>
        <dbReference type="ARBA" id="ARBA00022840"/>
    </source>
</evidence>
<dbReference type="EMBL" id="FUZF01000004">
    <property type="protein sequence ID" value="SKB61523.1"/>
    <property type="molecule type" value="Genomic_DNA"/>
</dbReference>
<dbReference type="CDD" id="cd03221">
    <property type="entry name" value="ABCF_EF-3"/>
    <property type="match status" value="1"/>
</dbReference>
<name>A0A1T5CQC3_9SPHI</name>
<protein>
    <submittedName>
        <fullName evidence="6">ATPase components of ABC transporters with duplicated ATPase domains</fullName>
    </submittedName>
</protein>
<dbReference type="GO" id="GO:0016887">
    <property type="term" value="F:ATP hydrolysis activity"/>
    <property type="evidence" value="ECO:0007669"/>
    <property type="project" value="InterPro"/>
</dbReference>
<accession>A0A1T5CQC3</accession>
<keyword evidence="1" id="KW-0677">Repeat</keyword>
<evidence type="ECO:0000313" key="7">
    <source>
        <dbReference type="Proteomes" id="UP000190150"/>
    </source>
</evidence>
<dbReference type="PROSITE" id="PS50893">
    <property type="entry name" value="ABC_TRANSPORTER_2"/>
    <property type="match status" value="1"/>
</dbReference>
<dbReference type="Proteomes" id="UP000190150">
    <property type="component" value="Unassembled WGS sequence"/>
</dbReference>
<dbReference type="STRING" id="1513896.SAMN05660841_01509"/>
<gene>
    <name evidence="6" type="ORF">SAMN05660841_01509</name>
</gene>
<dbReference type="InterPro" id="IPR027417">
    <property type="entry name" value="P-loop_NTPase"/>
</dbReference>
<evidence type="ECO:0000313" key="6">
    <source>
        <dbReference type="EMBL" id="SKB61523.1"/>
    </source>
</evidence>
<dbReference type="InterPro" id="IPR003593">
    <property type="entry name" value="AAA+_ATPase"/>
</dbReference>
<organism evidence="6 7">
    <name type="scientific">Sphingobacterium nematocida</name>
    <dbReference type="NCBI Taxonomy" id="1513896"/>
    <lineage>
        <taxon>Bacteria</taxon>
        <taxon>Pseudomonadati</taxon>
        <taxon>Bacteroidota</taxon>
        <taxon>Sphingobacteriia</taxon>
        <taxon>Sphingobacteriales</taxon>
        <taxon>Sphingobacteriaceae</taxon>
        <taxon>Sphingobacterium</taxon>
    </lineage>
</organism>
<dbReference type="FunFam" id="3.40.50.300:FF:001320">
    <property type="entry name" value="Heme ABC transporter ATP-binding protein"/>
    <property type="match status" value="1"/>
</dbReference>
<feature type="region of interest" description="Disordered" evidence="4">
    <location>
        <begin position="251"/>
        <end position="275"/>
    </location>
</feature>
<dbReference type="InterPro" id="IPR003439">
    <property type="entry name" value="ABC_transporter-like_ATP-bd"/>
</dbReference>
<sequence length="530" mass="59916">MLILQNVSYAFSNKTIAFENINFRLAPQEKAALVGNNGVGKSTLLHLISGCTSPYTGTIQINSSIIYFVPQAFGQYNHLTVSEALGIRDKLQALDNVLSGSVNEQDYTILNDDWTVEERCQKTLSYWDLSNINLRSPMSELSGGQKTKVFLAGIDIHQPELVLLDEPSNHLDSSSRTKLYRYIEESNKTILVVSHDRQLLKLLDVTFEMNPDGVKRYGGNYDFYLEQKHIQLNALAEDIGSKEKELRKAKIKERETAERQNKQDARGHRKQEQAGVARIMMNTLKNKAENSTSKLKAVHQSKISDLVKDLSSLKSSLPELDKMKFDFQNVKVHEGKILFEGKDIQIAKRDGKKLWSNPLNILIRSGQRIAIQGDNGSGKTSLLKLIQKQLKPSEGQCFFGYEQTVYVDQEYALLQNGLSLFEQAQQFNTSGLQPAEINTRLKRFLFQPDDWNKSVSMLSGGERLRLTLCCLTLSAAPPEIIILDEPTNNLDLQNVQILTHAINSYQGTLVVVSHDSRFLEDIQIKDYYPL</sequence>
<keyword evidence="7" id="KW-1185">Reference proteome</keyword>
<dbReference type="Gene3D" id="3.40.50.300">
    <property type="entry name" value="P-loop containing nucleotide triphosphate hydrolases"/>
    <property type="match status" value="2"/>
</dbReference>
<dbReference type="PANTHER" id="PTHR19211">
    <property type="entry name" value="ATP-BINDING TRANSPORT PROTEIN-RELATED"/>
    <property type="match status" value="1"/>
</dbReference>
<dbReference type="AlphaFoldDB" id="A0A1T5CQC3"/>
<evidence type="ECO:0000256" key="2">
    <source>
        <dbReference type="ARBA" id="ARBA00022741"/>
    </source>
</evidence>
<proteinExistence type="predicted"/>
<dbReference type="SMART" id="SM00382">
    <property type="entry name" value="AAA"/>
    <property type="match status" value="2"/>
</dbReference>
<dbReference type="Pfam" id="PF00005">
    <property type="entry name" value="ABC_tran"/>
    <property type="match status" value="2"/>
</dbReference>
<dbReference type="SUPFAM" id="SSF52540">
    <property type="entry name" value="P-loop containing nucleoside triphosphate hydrolases"/>
    <property type="match status" value="2"/>
</dbReference>
<dbReference type="PANTHER" id="PTHR19211:SF6">
    <property type="entry name" value="BLL7188 PROTEIN"/>
    <property type="match status" value="1"/>
</dbReference>
<evidence type="ECO:0000256" key="4">
    <source>
        <dbReference type="SAM" id="MobiDB-lite"/>
    </source>
</evidence>
<evidence type="ECO:0000259" key="5">
    <source>
        <dbReference type="PROSITE" id="PS50893"/>
    </source>
</evidence>
<dbReference type="OrthoDB" id="9804035at2"/>
<evidence type="ECO:0000256" key="1">
    <source>
        <dbReference type="ARBA" id="ARBA00022737"/>
    </source>
</evidence>
<keyword evidence="3" id="KW-0067">ATP-binding</keyword>
<feature type="compositionally biased region" description="Basic and acidic residues" evidence="4">
    <location>
        <begin position="251"/>
        <end position="272"/>
    </location>
</feature>
<reference evidence="7" key="1">
    <citation type="submission" date="2017-02" db="EMBL/GenBank/DDBJ databases">
        <authorList>
            <person name="Varghese N."/>
            <person name="Submissions S."/>
        </authorList>
    </citation>
    <scope>NUCLEOTIDE SEQUENCE [LARGE SCALE GENOMIC DNA]</scope>
    <source>
        <strain evidence="7">DSM 24091</strain>
    </source>
</reference>
<dbReference type="GO" id="GO:0005524">
    <property type="term" value="F:ATP binding"/>
    <property type="evidence" value="ECO:0007669"/>
    <property type="project" value="UniProtKB-KW"/>
</dbReference>
<dbReference type="RefSeq" id="WP_079642473.1">
    <property type="nucleotide sequence ID" value="NZ_FUZF01000004.1"/>
</dbReference>